<protein>
    <submittedName>
        <fullName evidence="1">Uncharacterized protein</fullName>
    </submittedName>
</protein>
<sequence>MIAEKRPDARLLVVNRHEHDFIHQRVAALGIAADGLELVAADHTQVPVLIARMTVGGAIMKRVYTKIDSAPTNLPKYLGCGVPGRRSGGRLERGAGRRTYRRGADQLSPNSRVAAVERLFKLLDGPTDRRETRSVFGKRPGVRALRR</sequence>
<reference evidence="1 2" key="1">
    <citation type="submission" date="2020-06" db="EMBL/GenBank/DDBJ databases">
        <title>Sphingomonas hominis sp. nov., a member of the Sphingomonas, isolated from the hair of a 22-year-old girl.</title>
        <authorList>
            <person name="Zhang D.-F."/>
            <person name="Cui X.-W."/>
        </authorList>
    </citation>
    <scope>NUCLEOTIDE SEQUENCE [LARGE SCALE GENOMIC DNA]</scope>
    <source>
        <strain evidence="1 2">HHU CXW</strain>
    </source>
</reference>
<gene>
    <name evidence="1" type="ORF">HRV97_12030</name>
</gene>
<accession>A0ABX2JHN4</accession>
<dbReference type="Proteomes" id="UP000621447">
    <property type="component" value="Unassembled WGS sequence"/>
</dbReference>
<name>A0ABX2JHN4_9SPHN</name>
<keyword evidence="2" id="KW-1185">Reference proteome</keyword>
<evidence type="ECO:0000313" key="1">
    <source>
        <dbReference type="EMBL" id="NTS65888.1"/>
    </source>
</evidence>
<organism evidence="1 2">
    <name type="scientific">Sphingomonas hominis</name>
    <dbReference type="NCBI Taxonomy" id="2741495"/>
    <lineage>
        <taxon>Bacteria</taxon>
        <taxon>Pseudomonadati</taxon>
        <taxon>Pseudomonadota</taxon>
        <taxon>Alphaproteobacteria</taxon>
        <taxon>Sphingomonadales</taxon>
        <taxon>Sphingomonadaceae</taxon>
        <taxon>Sphingomonas</taxon>
    </lineage>
</organism>
<dbReference type="EMBL" id="JABULH010000005">
    <property type="protein sequence ID" value="NTS65888.1"/>
    <property type="molecule type" value="Genomic_DNA"/>
</dbReference>
<comment type="caution">
    <text evidence="1">The sequence shown here is derived from an EMBL/GenBank/DDBJ whole genome shotgun (WGS) entry which is preliminary data.</text>
</comment>
<proteinExistence type="predicted"/>
<evidence type="ECO:0000313" key="2">
    <source>
        <dbReference type="Proteomes" id="UP000621447"/>
    </source>
</evidence>